<reference evidence="2" key="1">
    <citation type="submission" date="2020-05" db="EMBL/GenBank/DDBJ databases">
        <title>WGS assembly of Panicum virgatum.</title>
        <authorList>
            <person name="Lovell J.T."/>
            <person name="Jenkins J."/>
            <person name="Shu S."/>
            <person name="Juenger T.E."/>
            <person name="Schmutz J."/>
        </authorList>
    </citation>
    <scope>NUCLEOTIDE SEQUENCE</scope>
    <source>
        <strain evidence="2">AP13</strain>
    </source>
</reference>
<organism evidence="2 3">
    <name type="scientific">Panicum virgatum</name>
    <name type="common">Blackwell switchgrass</name>
    <dbReference type="NCBI Taxonomy" id="38727"/>
    <lineage>
        <taxon>Eukaryota</taxon>
        <taxon>Viridiplantae</taxon>
        <taxon>Streptophyta</taxon>
        <taxon>Embryophyta</taxon>
        <taxon>Tracheophyta</taxon>
        <taxon>Spermatophyta</taxon>
        <taxon>Magnoliopsida</taxon>
        <taxon>Liliopsida</taxon>
        <taxon>Poales</taxon>
        <taxon>Poaceae</taxon>
        <taxon>PACMAD clade</taxon>
        <taxon>Panicoideae</taxon>
        <taxon>Panicodae</taxon>
        <taxon>Paniceae</taxon>
        <taxon>Panicinae</taxon>
        <taxon>Panicum</taxon>
        <taxon>Panicum sect. Hiantes</taxon>
    </lineage>
</organism>
<evidence type="ECO:0000256" key="1">
    <source>
        <dbReference type="SAM" id="MobiDB-lite"/>
    </source>
</evidence>
<evidence type="ECO:0000313" key="3">
    <source>
        <dbReference type="Proteomes" id="UP000823388"/>
    </source>
</evidence>
<gene>
    <name evidence="2" type="ORF">PVAP13_8KG095468</name>
</gene>
<name>A0A8T0PNR1_PANVG</name>
<comment type="caution">
    <text evidence="2">The sequence shown here is derived from an EMBL/GenBank/DDBJ whole genome shotgun (WGS) entry which is preliminary data.</text>
</comment>
<dbReference type="AlphaFoldDB" id="A0A8T0PNR1"/>
<keyword evidence="3" id="KW-1185">Reference proteome</keyword>
<feature type="region of interest" description="Disordered" evidence="1">
    <location>
        <begin position="160"/>
        <end position="240"/>
    </location>
</feature>
<feature type="compositionally biased region" description="Basic and acidic residues" evidence="1">
    <location>
        <begin position="192"/>
        <end position="203"/>
    </location>
</feature>
<feature type="compositionally biased region" description="Low complexity" evidence="1">
    <location>
        <begin position="163"/>
        <end position="173"/>
    </location>
</feature>
<feature type="compositionally biased region" description="Basic residues" evidence="1">
    <location>
        <begin position="226"/>
        <end position="240"/>
    </location>
</feature>
<proteinExistence type="predicted"/>
<sequence length="240" mass="26129">MYACTSLLLFLRTPSTPLTSSLSASLSLSASQFSSSRSSIPPKQHNNEEHASPPSSLDLSLLPFFSSSSHGSSLSLIFFCSFFIHRSQEQVASLGQQANTSSCNSSRHFAALSLSGRPCRKQSRAPCSLLAAARSRHAFPCRRPPPSCIADRLLRLSSVQSEATSSTNSTADADASHKSEELPGRKLQRRCANHDDDDHRELEDAQAAGADPLNRKRSASLSASPRRPRLHRRPTTTRRS</sequence>
<accession>A0A8T0PNR1</accession>
<dbReference type="EMBL" id="CM029051">
    <property type="protein sequence ID" value="KAG2560716.1"/>
    <property type="molecule type" value="Genomic_DNA"/>
</dbReference>
<feature type="compositionally biased region" description="Basic and acidic residues" evidence="1">
    <location>
        <begin position="174"/>
        <end position="184"/>
    </location>
</feature>
<protein>
    <submittedName>
        <fullName evidence="2">Uncharacterized protein</fullName>
    </submittedName>
</protein>
<dbReference type="Proteomes" id="UP000823388">
    <property type="component" value="Chromosome 8K"/>
</dbReference>
<evidence type="ECO:0000313" key="2">
    <source>
        <dbReference type="EMBL" id="KAG2560716.1"/>
    </source>
</evidence>